<dbReference type="RefSeq" id="WP_092836685.1">
    <property type="nucleotide sequence ID" value="NZ_FOVP01000007.1"/>
</dbReference>
<keyword evidence="1" id="KW-1133">Transmembrane helix</keyword>
<dbReference type="STRING" id="1005928.SAMN04487859_107118"/>
<proteinExistence type="predicted"/>
<sequence>MSLKPRFSLDQAGLNLIRIVIGSYFMALSIGLVAGLDPAVIFAPLMPPLAADLLGATLMFLLSACLMAGVRLRLVALSLAIFVFSNSLTQNMMHVVPGSVSAFWRDLTLSAAVLLTYSGLSGPALRRASVLGYRARLQRACDKDVNPRRITLATRGKRPIQQEIRRALTGARLMRRPGKEADEPEILNIFANL</sequence>
<keyword evidence="1" id="KW-0472">Membrane</keyword>
<evidence type="ECO:0000313" key="2">
    <source>
        <dbReference type="EMBL" id="SFN70925.1"/>
    </source>
</evidence>
<feature type="transmembrane region" description="Helical" evidence="1">
    <location>
        <begin position="56"/>
        <end position="84"/>
    </location>
</feature>
<keyword evidence="1" id="KW-0812">Transmembrane</keyword>
<feature type="transmembrane region" description="Helical" evidence="1">
    <location>
        <begin position="12"/>
        <end position="36"/>
    </location>
</feature>
<reference evidence="3" key="1">
    <citation type="submission" date="2016-10" db="EMBL/GenBank/DDBJ databases">
        <authorList>
            <person name="Varghese N."/>
            <person name="Submissions S."/>
        </authorList>
    </citation>
    <scope>NUCLEOTIDE SEQUENCE [LARGE SCALE GENOMIC DNA]</scope>
    <source>
        <strain evidence="3">DSM 28463</strain>
    </source>
</reference>
<keyword evidence="3" id="KW-1185">Reference proteome</keyword>
<dbReference type="EMBL" id="FOVP01000007">
    <property type="protein sequence ID" value="SFN70925.1"/>
    <property type="molecule type" value="Genomic_DNA"/>
</dbReference>
<evidence type="ECO:0008006" key="4">
    <source>
        <dbReference type="Google" id="ProtNLM"/>
    </source>
</evidence>
<evidence type="ECO:0000256" key="1">
    <source>
        <dbReference type="SAM" id="Phobius"/>
    </source>
</evidence>
<dbReference type="OrthoDB" id="7870032at2"/>
<organism evidence="2 3">
    <name type="scientific">Roseovarius lutimaris</name>
    <dbReference type="NCBI Taxonomy" id="1005928"/>
    <lineage>
        <taxon>Bacteria</taxon>
        <taxon>Pseudomonadati</taxon>
        <taxon>Pseudomonadota</taxon>
        <taxon>Alphaproteobacteria</taxon>
        <taxon>Rhodobacterales</taxon>
        <taxon>Roseobacteraceae</taxon>
        <taxon>Roseovarius</taxon>
    </lineage>
</organism>
<dbReference type="Proteomes" id="UP000198599">
    <property type="component" value="Unassembled WGS sequence"/>
</dbReference>
<name>A0A1I5B892_9RHOB</name>
<evidence type="ECO:0000313" key="3">
    <source>
        <dbReference type="Proteomes" id="UP000198599"/>
    </source>
</evidence>
<gene>
    <name evidence="2" type="ORF">SAMN04487859_107118</name>
</gene>
<accession>A0A1I5B892</accession>
<dbReference type="AlphaFoldDB" id="A0A1I5B892"/>
<protein>
    <recommendedName>
        <fullName evidence="4">DoxX protein</fullName>
    </recommendedName>
</protein>